<evidence type="ECO:0000313" key="4">
    <source>
        <dbReference type="Proteomes" id="UP001596513"/>
    </source>
</evidence>
<accession>A0ABW2U0H3</accession>
<organism evidence="3 4">
    <name type="scientific">Hymenobacter humi</name>
    <dbReference type="NCBI Taxonomy" id="1411620"/>
    <lineage>
        <taxon>Bacteria</taxon>
        <taxon>Pseudomonadati</taxon>
        <taxon>Bacteroidota</taxon>
        <taxon>Cytophagia</taxon>
        <taxon>Cytophagales</taxon>
        <taxon>Hymenobacteraceae</taxon>
        <taxon>Hymenobacter</taxon>
    </lineage>
</organism>
<dbReference type="RefSeq" id="WP_380199590.1">
    <property type="nucleotide sequence ID" value="NZ_JBHTEK010000001.1"/>
</dbReference>
<dbReference type="Gene3D" id="3.40.50.1820">
    <property type="entry name" value="alpha/beta hydrolase"/>
    <property type="match status" value="1"/>
</dbReference>
<feature type="chain" id="PRO_5046086423" evidence="2">
    <location>
        <begin position="25"/>
        <end position="217"/>
    </location>
</feature>
<sequence length="217" mass="23005">MSDSMNRFLLAALFLFVSFAQSFAVAPAPPTAAAPLSGQWKGPLKLLGGQITVIITIVPLTNGTYYGALDAPQQRISRMPVTVELKGTDIKLRVEQAGSSFVGKVLNGGAKFSGIWTQAGVKTPMVLQHAPAAKAVAVAPFRPTKPYRESEVSFTNPSTRQRLGGTLTVPAGEGPFPAVVLLSDLGPQTRDVEVTGYRMFGQPGRLPHSPRHRGAAV</sequence>
<dbReference type="InterPro" id="IPR029058">
    <property type="entry name" value="AB_hydrolase_fold"/>
</dbReference>
<keyword evidence="1" id="KW-0472">Membrane</keyword>
<protein>
    <submittedName>
        <fullName evidence="3">Uncharacterized protein</fullName>
    </submittedName>
</protein>
<gene>
    <name evidence="3" type="ORF">ACFQT0_00845</name>
</gene>
<keyword evidence="4" id="KW-1185">Reference proteome</keyword>
<proteinExistence type="predicted"/>
<keyword evidence="1" id="KW-1133">Transmembrane helix</keyword>
<feature type="signal peptide" evidence="2">
    <location>
        <begin position="1"/>
        <end position="24"/>
    </location>
</feature>
<evidence type="ECO:0000256" key="1">
    <source>
        <dbReference type="SAM" id="Phobius"/>
    </source>
</evidence>
<dbReference type="EMBL" id="JBHTEK010000001">
    <property type="protein sequence ID" value="MFC7666142.1"/>
    <property type="molecule type" value="Genomic_DNA"/>
</dbReference>
<evidence type="ECO:0000256" key="2">
    <source>
        <dbReference type="SAM" id="SignalP"/>
    </source>
</evidence>
<comment type="caution">
    <text evidence="3">The sequence shown here is derived from an EMBL/GenBank/DDBJ whole genome shotgun (WGS) entry which is preliminary data.</text>
</comment>
<evidence type="ECO:0000313" key="3">
    <source>
        <dbReference type="EMBL" id="MFC7666142.1"/>
    </source>
</evidence>
<feature type="transmembrane region" description="Helical" evidence="1">
    <location>
        <begin position="48"/>
        <end position="69"/>
    </location>
</feature>
<reference evidence="4" key="1">
    <citation type="journal article" date="2019" name="Int. J. Syst. Evol. Microbiol.">
        <title>The Global Catalogue of Microorganisms (GCM) 10K type strain sequencing project: providing services to taxonomists for standard genome sequencing and annotation.</title>
        <authorList>
            <consortium name="The Broad Institute Genomics Platform"/>
            <consortium name="The Broad Institute Genome Sequencing Center for Infectious Disease"/>
            <person name="Wu L."/>
            <person name="Ma J."/>
        </authorList>
    </citation>
    <scope>NUCLEOTIDE SEQUENCE [LARGE SCALE GENOMIC DNA]</scope>
    <source>
        <strain evidence="4">JCM 19635</strain>
    </source>
</reference>
<keyword evidence="2" id="KW-0732">Signal</keyword>
<dbReference type="Proteomes" id="UP001596513">
    <property type="component" value="Unassembled WGS sequence"/>
</dbReference>
<keyword evidence="1" id="KW-0812">Transmembrane</keyword>
<name>A0ABW2U0H3_9BACT</name>